<evidence type="ECO:0000313" key="2">
    <source>
        <dbReference type="Proteomes" id="UP000287756"/>
    </source>
</evidence>
<gene>
    <name evidence="1" type="ORF">HLI_20570</name>
</gene>
<organism evidence="1 2">
    <name type="scientific">Halobacillus litoralis</name>
    <dbReference type="NCBI Taxonomy" id="45668"/>
    <lineage>
        <taxon>Bacteria</taxon>
        <taxon>Bacillati</taxon>
        <taxon>Bacillota</taxon>
        <taxon>Bacilli</taxon>
        <taxon>Bacillales</taxon>
        <taxon>Bacillaceae</taxon>
        <taxon>Halobacillus</taxon>
    </lineage>
</organism>
<accession>A0A410MIB1</accession>
<proteinExistence type="predicted"/>
<protein>
    <submittedName>
        <fullName evidence="1">Uncharacterized protein</fullName>
    </submittedName>
</protein>
<name>A0A410MIB1_9BACI</name>
<dbReference type="EMBL" id="CP026118">
    <property type="protein sequence ID" value="QAS54441.1"/>
    <property type="molecule type" value="Genomic_DNA"/>
</dbReference>
<dbReference type="Proteomes" id="UP000287756">
    <property type="component" value="Chromosome"/>
</dbReference>
<dbReference type="RefSeq" id="WP_128526704.1">
    <property type="nucleotide sequence ID" value="NZ_CP026118.1"/>
</dbReference>
<reference evidence="1 2" key="1">
    <citation type="submission" date="2018-01" db="EMBL/GenBank/DDBJ databases">
        <title>The whole genome sequencing and assembly of Halobacillus litoralis ERB031 strain.</title>
        <authorList>
            <person name="Lee S.-J."/>
            <person name="Park M.-K."/>
            <person name="Kim J.-Y."/>
            <person name="Lee Y.-J."/>
            <person name="Yi H."/>
            <person name="Bahn Y.-S."/>
            <person name="Kim J.F."/>
            <person name="Lee D.-W."/>
        </authorList>
    </citation>
    <scope>NUCLEOTIDE SEQUENCE [LARGE SCALE GENOMIC DNA]</scope>
    <source>
        <strain evidence="1 2">ERB 031</strain>
    </source>
</reference>
<sequence>MNTVIEPRVDGTGLIKPFCPFAISEKEVVEMNEGLRIAGYSRVSTQKQVEGFPLMNKRKPYKSGLNFMNWN</sequence>
<evidence type="ECO:0000313" key="1">
    <source>
        <dbReference type="EMBL" id="QAS54441.1"/>
    </source>
</evidence>
<dbReference type="KEGG" id="hli:HLI_20570"/>
<dbReference type="AlphaFoldDB" id="A0A410MIB1"/>